<reference evidence="2" key="1">
    <citation type="submission" date="2022-10" db="EMBL/GenBank/DDBJ databases">
        <title>Rhodococcus sp.75.</title>
        <authorList>
            <person name="Sun M."/>
        </authorList>
    </citation>
    <scope>NUCLEOTIDE SEQUENCE</scope>
    <source>
        <strain evidence="2">75</strain>
    </source>
</reference>
<dbReference type="Proteomes" id="UP001164965">
    <property type="component" value="Chromosome"/>
</dbReference>
<feature type="region of interest" description="Disordered" evidence="1">
    <location>
        <begin position="26"/>
        <end position="66"/>
    </location>
</feature>
<keyword evidence="3" id="KW-1185">Reference proteome</keyword>
<sequence length="66" mass="7081">MIYLLALIGLVTLGVLFWRVFGPDVTSQPAHRTIGPDDDPDFLRRIDPGAAKGQSGDSDDTGPSKL</sequence>
<gene>
    <name evidence="2" type="ORF">RHODO2019_01800</name>
</gene>
<evidence type="ECO:0000256" key="1">
    <source>
        <dbReference type="SAM" id="MobiDB-lite"/>
    </source>
</evidence>
<organism evidence="2 3">
    <name type="scientific">Rhodococcus antarcticus</name>
    <dbReference type="NCBI Taxonomy" id="2987751"/>
    <lineage>
        <taxon>Bacteria</taxon>
        <taxon>Bacillati</taxon>
        <taxon>Actinomycetota</taxon>
        <taxon>Actinomycetes</taxon>
        <taxon>Mycobacteriales</taxon>
        <taxon>Nocardiaceae</taxon>
        <taxon>Rhodococcus</taxon>
    </lineage>
</organism>
<protein>
    <recommendedName>
        <fullName evidence="4">Secreted protein</fullName>
    </recommendedName>
</protein>
<evidence type="ECO:0000313" key="3">
    <source>
        <dbReference type="Proteomes" id="UP001164965"/>
    </source>
</evidence>
<name>A0ABY6P1V3_9NOCA</name>
<accession>A0ABY6P1V3</accession>
<proteinExistence type="predicted"/>
<dbReference type="EMBL" id="CP110615">
    <property type="protein sequence ID" value="UZJ25256.1"/>
    <property type="molecule type" value="Genomic_DNA"/>
</dbReference>
<evidence type="ECO:0000313" key="2">
    <source>
        <dbReference type="EMBL" id="UZJ25256.1"/>
    </source>
</evidence>
<dbReference type="RefSeq" id="WP_265383362.1">
    <property type="nucleotide sequence ID" value="NZ_CP110615.1"/>
</dbReference>
<evidence type="ECO:0008006" key="4">
    <source>
        <dbReference type="Google" id="ProtNLM"/>
    </source>
</evidence>